<accession>A0A1I4JJB7</accession>
<dbReference type="PRINTS" id="PR01545">
    <property type="entry name" value="THEMAYE10DUF"/>
</dbReference>
<dbReference type="SUPFAM" id="SSF51445">
    <property type="entry name" value="(Trans)glycosidases"/>
    <property type="match status" value="1"/>
</dbReference>
<sequence>MHVMVWLIAMLTGTAALADDGQTPLSLAGPDASALPDVPTAEADDCPANGVKLRSFRLERALADGFGVQYWGEDYSADGLAAQPHGLLIMEATRIGASYSDTGREVLFSPAEIAVISKGGSRPVLGYLNIGEVEDYRDYWIEQQASDRAARWSGPVLPDGDHLAAYWTPEWQDLMMTRVDRLMRTGIDGLFLDDVLQYYSYVANPDLDWSHEARPAGPVTPAHLAQDMMKLVIAVTDRMRAWNCNAFVVVNNAVFIGRDALSDPAQGDGSRLFDTYLSKIDAVMVENILGNPANDTTRQAVIEDFQNNGIAVLTLDVLSRHEGGDEDDTLRWKLGEESTRSGFKPYFADDDRFNRLSPPVRLLGKT</sequence>
<name>A0A1I4JJB7_9RHOB</name>
<feature type="chain" id="PRO_5011704973" evidence="1">
    <location>
        <begin position="19"/>
        <end position="366"/>
    </location>
</feature>
<dbReference type="STRING" id="195913.SAMN04488004_13810"/>
<dbReference type="Proteomes" id="UP000199550">
    <property type="component" value="Unassembled WGS sequence"/>
</dbReference>
<evidence type="ECO:0000313" key="2">
    <source>
        <dbReference type="EMBL" id="SFL66287.1"/>
    </source>
</evidence>
<dbReference type="PANTHER" id="PTHR35882">
    <property type="entry name" value="PELA"/>
    <property type="match status" value="1"/>
</dbReference>
<reference evidence="3" key="1">
    <citation type="submission" date="2016-10" db="EMBL/GenBank/DDBJ databases">
        <authorList>
            <person name="Varghese N."/>
            <person name="Submissions S."/>
        </authorList>
    </citation>
    <scope>NUCLEOTIDE SEQUENCE [LARGE SCALE GENOMIC DNA]</scope>
    <source>
        <strain evidence="3">DSM 16199</strain>
    </source>
</reference>
<dbReference type="AlphaFoldDB" id="A0A1I4JJB7"/>
<dbReference type="InterPro" id="IPR013785">
    <property type="entry name" value="Aldolase_TIM"/>
</dbReference>
<dbReference type="EMBL" id="FOTF01000038">
    <property type="protein sequence ID" value="SFL66287.1"/>
    <property type="molecule type" value="Genomic_DNA"/>
</dbReference>
<dbReference type="InterPro" id="IPR017853">
    <property type="entry name" value="GH"/>
</dbReference>
<dbReference type="OrthoDB" id="30037at2"/>
<dbReference type="Gene3D" id="3.20.20.70">
    <property type="entry name" value="Aldolase class I"/>
    <property type="match status" value="1"/>
</dbReference>
<gene>
    <name evidence="2" type="ORF">SAMN04488004_13810</name>
</gene>
<dbReference type="PANTHER" id="PTHR35882:SF2">
    <property type="entry name" value="PELA"/>
    <property type="match status" value="1"/>
</dbReference>
<keyword evidence="3" id="KW-1185">Reference proteome</keyword>
<evidence type="ECO:0000256" key="1">
    <source>
        <dbReference type="SAM" id="SignalP"/>
    </source>
</evidence>
<proteinExistence type="predicted"/>
<protein>
    <submittedName>
        <fullName evidence="2">Extracellular protein</fullName>
    </submittedName>
</protein>
<dbReference type="RefSeq" id="WP_090191884.1">
    <property type="nucleotide sequence ID" value="NZ_FOTF01000038.1"/>
</dbReference>
<organism evidence="2 3">
    <name type="scientific">Loktanella salsilacus</name>
    <dbReference type="NCBI Taxonomy" id="195913"/>
    <lineage>
        <taxon>Bacteria</taxon>
        <taxon>Pseudomonadati</taxon>
        <taxon>Pseudomonadota</taxon>
        <taxon>Alphaproteobacteria</taxon>
        <taxon>Rhodobacterales</taxon>
        <taxon>Roseobacteraceae</taxon>
        <taxon>Loktanella</taxon>
    </lineage>
</organism>
<evidence type="ECO:0000313" key="3">
    <source>
        <dbReference type="Proteomes" id="UP000199550"/>
    </source>
</evidence>
<feature type="signal peptide" evidence="1">
    <location>
        <begin position="1"/>
        <end position="18"/>
    </location>
</feature>
<keyword evidence="1" id="KW-0732">Signal</keyword>
<dbReference type="InterPro" id="IPR016062">
    <property type="entry name" value="TM1410-rel"/>
</dbReference>